<evidence type="ECO:0000313" key="2">
    <source>
        <dbReference type="EMBL" id="MRX71035.1"/>
    </source>
</evidence>
<sequence>MKDEYFAVIVLFCIKMLRGERSLPAVYHLFKGKKSSQTIQDCRLFNLHQLFSLFQDITRRDIEDAGKYLVENGYVLCSAEDKYLITQQGETFLSSTMQKRHIPSLLNGWEYGDAARELWSKLALLVQVLSNYKDGHKAYLPITNNEKTISWLKSYLPANREERLALSSQLYAELSHLLQEHSTAEAEIFVYKLSSAKRIGYTNSQIADMFTENESFVSLSFWNVLHGIVSKADSGKFPVLHEIANTHKRERLYLTASTAKTLQFISSGFTIDEIAVRRGLKKNTIEDHIVEIALNDPAFEYEGFISTDQLDAIVREIKNKNTFQLKVLKEALKHEYSYFQIRLAVAVAGKEILHK</sequence>
<dbReference type="AlphaFoldDB" id="A0A7X2IWQ6"/>
<organism evidence="2 3">
    <name type="scientific">Metabacillus lacus</name>
    <dbReference type="NCBI Taxonomy" id="1983721"/>
    <lineage>
        <taxon>Bacteria</taxon>
        <taxon>Bacillati</taxon>
        <taxon>Bacillota</taxon>
        <taxon>Bacilli</taxon>
        <taxon>Bacillales</taxon>
        <taxon>Bacillaceae</taxon>
        <taxon>Metabacillus</taxon>
    </lineage>
</organism>
<reference evidence="2 3" key="1">
    <citation type="submission" date="2019-11" db="EMBL/GenBank/DDBJ databases">
        <title>Bacillus lacus genome.</title>
        <authorList>
            <person name="Allen C.J."/>
            <person name="Newman J.D."/>
        </authorList>
    </citation>
    <scope>NUCLEOTIDE SEQUENCE [LARGE SCALE GENOMIC DNA]</scope>
    <source>
        <strain evidence="2 3">KCTC 33946</strain>
    </source>
</reference>
<dbReference type="OrthoDB" id="2354672at2"/>
<dbReference type="Gene3D" id="1.10.10.10">
    <property type="entry name" value="Winged helix-like DNA-binding domain superfamily/Winged helix DNA-binding domain"/>
    <property type="match status" value="1"/>
</dbReference>
<evidence type="ECO:0000313" key="3">
    <source>
        <dbReference type="Proteomes" id="UP000448867"/>
    </source>
</evidence>
<evidence type="ECO:0000259" key="1">
    <source>
        <dbReference type="Pfam" id="PF14493"/>
    </source>
</evidence>
<dbReference type="Proteomes" id="UP000448867">
    <property type="component" value="Unassembled WGS sequence"/>
</dbReference>
<keyword evidence="3" id="KW-1185">Reference proteome</keyword>
<dbReference type="Pfam" id="PF14493">
    <property type="entry name" value="HTH_40"/>
    <property type="match status" value="1"/>
</dbReference>
<protein>
    <submittedName>
        <fullName evidence="2">Recombinase RecQ</fullName>
    </submittedName>
</protein>
<dbReference type="Gene3D" id="1.10.10.1390">
    <property type="entry name" value="ATP-dependent DNA helicase RecQ"/>
    <property type="match status" value="1"/>
</dbReference>
<dbReference type="InterPro" id="IPR008308">
    <property type="entry name" value="YpbB-like"/>
</dbReference>
<dbReference type="InterPro" id="IPR036388">
    <property type="entry name" value="WH-like_DNA-bd_sf"/>
</dbReference>
<comment type="caution">
    <text evidence="2">The sequence shown here is derived from an EMBL/GenBank/DDBJ whole genome shotgun (WGS) entry which is preliminary data.</text>
</comment>
<gene>
    <name evidence="2" type="ORF">GJU40_02480</name>
</gene>
<accession>A0A7X2IWQ6</accession>
<dbReference type="InterPro" id="IPR029491">
    <property type="entry name" value="Helicase_HTH"/>
</dbReference>
<name>A0A7X2IWQ6_9BACI</name>
<dbReference type="EMBL" id="WKKI01000002">
    <property type="protein sequence ID" value="MRX71035.1"/>
    <property type="molecule type" value="Genomic_DNA"/>
</dbReference>
<proteinExistence type="predicted"/>
<dbReference type="RefSeq" id="WP_154306153.1">
    <property type="nucleotide sequence ID" value="NZ_WKKI01000002.1"/>
</dbReference>
<dbReference type="PIRSF" id="PIRSF021350">
    <property type="entry name" value="UCP021350"/>
    <property type="match status" value="1"/>
</dbReference>
<feature type="domain" description="Helicase Helix-turn-helix" evidence="1">
    <location>
        <begin position="257"/>
        <end position="344"/>
    </location>
</feature>